<feature type="region of interest" description="Disordered" evidence="1">
    <location>
        <begin position="1"/>
        <end position="43"/>
    </location>
</feature>
<evidence type="ECO:0000313" key="3">
    <source>
        <dbReference type="Proteomes" id="UP001432322"/>
    </source>
</evidence>
<gene>
    <name evidence="2" type="ORF">PFISCL1PPCAC_11085</name>
</gene>
<reference evidence="2" key="1">
    <citation type="submission" date="2023-10" db="EMBL/GenBank/DDBJ databases">
        <title>Genome assembly of Pristionchus species.</title>
        <authorList>
            <person name="Yoshida K."/>
            <person name="Sommer R.J."/>
        </authorList>
    </citation>
    <scope>NUCLEOTIDE SEQUENCE</scope>
    <source>
        <strain evidence="2">RS5133</strain>
    </source>
</reference>
<proteinExistence type="predicted"/>
<feature type="compositionally biased region" description="Basic and acidic residues" evidence="1">
    <location>
        <begin position="31"/>
        <end position="41"/>
    </location>
</feature>
<accession>A0AAV5VJT7</accession>
<dbReference type="EMBL" id="BTSY01000003">
    <property type="protein sequence ID" value="GMT19789.1"/>
    <property type="molecule type" value="Genomic_DNA"/>
</dbReference>
<sequence length="80" mass="9490">GRLRRQRQHVIGSRDGTLHPQDSLPRPNLPPERKSRMHTCEQKTWLPQRTGLPIPTAGRYRYISCRKRMLLLSLGRRNHR</sequence>
<organism evidence="2 3">
    <name type="scientific">Pristionchus fissidentatus</name>
    <dbReference type="NCBI Taxonomy" id="1538716"/>
    <lineage>
        <taxon>Eukaryota</taxon>
        <taxon>Metazoa</taxon>
        <taxon>Ecdysozoa</taxon>
        <taxon>Nematoda</taxon>
        <taxon>Chromadorea</taxon>
        <taxon>Rhabditida</taxon>
        <taxon>Rhabditina</taxon>
        <taxon>Diplogasteromorpha</taxon>
        <taxon>Diplogasteroidea</taxon>
        <taxon>Neodiplogasteridae</taxon>
        <taxon>Pristionchus</taxon>
    </lineage>
</organism>
<name>A0AAV5VJT7_9BILA</name>
<dbReference type="AlphaFoldDB" id="A0AAV5VJT7"/>
<protein>
    <submittedName>
        <fullName evidence="2">Uncharacterized protein</fullName>
    </submittedName>
</protein>
<feature type="non-terminal residue" evidence="2">
    <location>
        <position position="1"/>
    </location>
</feature>
<keyword evidence="3" id="KW-1185">Reference proteome</keyword>
<evidence type="ECO:0000256" key="1">
    <source>
        <dbReference type="SAM" id="MobiDB-lite"/>
    </source>
</evidence>
<dbReference type="Proteomes" id="UP001432322">
    <property type="component" value="Unassembled WGS sequence"/>
</dbReference>
<evidence type="ECO:0000313" key="2">
    <source>
        <dbReference type="EMBL" id="GMT19789.1"/>
    </source>
</evidence>
<comment type="caution">
    <text evidence="2">The sequence shown here is derived from an EMBL/GenBank/DDBJ whole genome shotgun (WGS) entry which is preliminary data.</text>
</comment>